<feature type="compositionally biased region" description="Basic and acidic residues" evidence="10">
    <location>
        <begin position="856"/>
        <end position="869"/>
    </location>
</feature>
<evidence type="ECO:0000256" key="8">
    <source>
        <dbReference type="ARBA" id="ARBA00034494"/>
    </source>
</evidence>
<feature type="compositionally biased region" description="Polar residues" evidence="10">
    <location>
        <begin position="1710"/>
        <end position="1726"/>
    </location>
</feature>
<dbReference type="Pfam" id="PF06012">
    <property type="entry name" value="DUF908"/>
    <property type="match status" value="1"/>
</dbReference>
<feature type="compositionally biased region" description="Basic and acidic residues" evidence="10">
    <location>
        <begin position="3025"/>
        <end position="3038"/>
    </location>
</feature>
<keyword evidence="7" id="KW-0539">Nucleus</keyword>
<feature type="compositionally biased region" description="Acidic residues" evidence="10">
    <location>
        <begin position="2006"/>
        <end position="2015"/>
    </location>
</feature>
<feature type="region of interest" description="Disordered" evidence="10">
    <location>
        <begin position="1177"/>
        <end position="1212"/>
    </location>
</feature>
<dbReference type="Gene3D" id="3.90.1750.10">
    <property type="entry name" value="Hect, E3 ligase catalytic domains"/>
    <property type="match status" value="1"/>
</dbReference>
<feature type="region of interest" description="Disordered" evidence="10">
    <location>
        <begin position="2955"/>
        <end position="2980"/>
    </location>
</feature>
<feature type="active site" description="Glycyl thioester intermediate" evidence="9">
    <location>
        <position position="3712"/>
    </location>
</feature>
<dbReference type="InterPro" id="IPR025527">
    <property type="entry name" value="HUWE1/Rev1_UBM"/>
</dbReference>
<dbReference type="InterPro" id="IPR010314">
    <property type="entry name" value="E3_Ub_ligase_DUF913"/>
</dbReference>
<feature type="compositionally biased region" description="Basic and acidic residues" evidence="10">
    <location>
        <begin position="3111"/>
        <end position="3120"/>
    </location>
</feature>
<dbReference type="EMBL" id="QGML01000216">
    <property type="protein sequence ID" value="TVY92941.1"/>
    <property type="molecule type" value="Genomic_DNA"/>
</dbReference>
<feature type="compositionally biased region" description="Polar residues" evidence="10">
    <location>
        <begin position="833"/>
        <end position="846"/>
    </location>
</feature>
<dbReference type="PANTHER" id="PTHR11254">
    <property type="entry name" value="HECT DOMAIN UBIQUITIN-PROTEIN LIGASE"/>
    <property type="match status" value="1"/>
</dbReference>
<feature type="region of interest" description="Disordered" evidence="10">
    <location>
        <begin position="2712"/>
        <end position="2740"/>
    </location>
</feature>
<sequence>MPQDKQYELLSKLRVASALTTSLETRRQMLSVRLLAITNLAYVHPETTFIDSVLKQDSDEPRRLQLVYQLAELVHPPPEGDVAVPLPLQTLALSALTSILEHPSKYNDVCTALNTNVNHGVLLYVVRKAVAEMGSNDGSDNKMTEQDRWRNALFNLLSTPSGLSANPRTAGDLVTAGLIPIFVEVLTLRTNIAERYQPDVLKILDTIMYSARDAFQTLVNADGLDVVSNLIVFEVKNAAENAATGKGTPSELHSLAVDYDIPFYQQQTLQKLFKFIHHMMSTAGGYGGNFDRLLRNLIDSSQLLGSLRQIIGNSHCFGSIVWTNAVSILNDFINNEPTSYAVIAEAGLSKGFLEAVTGTEIAMPLETKKDQAETEETAQPSVEQSSPAAGTDDDDDDDDDDEDSSDDEASKPQRPSSEKLQAPRQGPLAKGVMPTPETISIVPQAFGAICLNNAGMKMFQQSRALGTFFEVFESREHVKCMVTNPELPNTLGATFDELARHHPPLKTAIINAVLEMVARVGYLCKMDAEKKKIGTKLFATDSSGRVAIADAYLVPAVNPGKGKRKAIDDGGDVDMQDAGQELGEVATEELSSENATPNASNTPYISVVSAFLNAILANPSIRSEFCSIGGIEYVLDLADSPCLYTGFADSHQSRSLQSVIGTLAEHKPHLAIPSLLRRAQSAADVLAPFANHTDAGAFFAPFVNAELSQTADAEFISQGTTYAKAFVNLHSLLRSLHACFQTASQFAHGRSSTTSFIQINVGDYYVRLVRSLGPLLGASIREDILLQNMVPAHWKNLEALAIKDPGFGEPTTEDILGTELPSPAPETAEPDTAVTSHSTNPVNGDSSIPAVNDATKPVDEEKMPTKSEQKNQFFQNYRTINSMLKTRSISTFFQILGKALVTKRNPDAFQKQSHMSIADALAETMLLQLGRSDNSPSIENLKYWIRLLGVLKEMLVDTSRHAERPTQTITLVLQAFKDHEGFESVNRILETFTKEIQSRPPVKANSQDMESVLGFARMGTGDILSLYSQLVTGKNVTEAQQTIAIATRNERDRTRLDNFSPPQFLVELRMAVLPVARRLWQSSEFIEKAPDSTCERLIEVIRIIAGADSEANALRRSDKVVPPAKVPPKTFKTSDDHLSALVEGHMFDRELAVEALYRCNNNITSASEYCREIVQGEGRRNPVPEGNMAATPDPTEVSRPRTGASTGTSTPDSLYQAAAADSRANIPTIVDSLNQIVTPSGNDESVAPQNFDNLLNQFTQNAEVASRPSSSVTPAPKETPPAVEETKIKQVTVDDLNEERDALREDLIDKCLDVINAHSEVTFEVADLIKTVISKSGDPPGQRKNAGTTLVIALMSFAGEEDLRAVGKKIGAYANLLALMLQDKLFYAETLGDLKENLSTLLSFIRFSNNHTSEDESPWIPQILLVIEMLLCEDARPRKAKWTTPTSEDDTIEQPVLETAEPSVPEAERSQLFGGILDILPRIGKDEGLALAVLRILVILTRSRPVAQALSDKKNIQRLFVMAKQLAGVSSSRIQGPLMLILRHCIEDDETIKQVMRADIKAWFESPRQQRTVTSSAYLKELCSTAVRQPELFVEVTNEMVKYNHWQYTSPGDAPSRHMSLVLKETPAAELSNGAFDDSVSPTVQATEDLTIQDVKTSTEGDSEMPDVAKPVALESKLPVVAHPDGIIHYLLCELITYKDVSDGPAIPAMSTSTADKSNAGPSSVDTPMIGASTPEVDSQDNKDAKQTPKQEFKSEEHPMYIHRCFILQCLTELLASYNSTKVEFINWHKNKPVKAMTPSKPRSTAVNYLLYDLLPIGTLDHPETIDLRKQLVTSGWADSVLCALVSKTGERPVDPKREYDGNEEPDLLHVRKYVLENISRAFGQASASTEPLDVKYARMLALSDLMSHIMSGKENAPPADVNLANVSQKQLRRIMYEKGFMTALTQSIAEVDLNFPGARRAVKYILRPLKTLSSTVIELNHLGLISTAPDQNDADEIESASSASEMEDDREETPDLFRNSTLGMFEPGREGDSSSDSEDDDEEMYEGEYDDEMEYEEDIGDGEENVSDEDEDAGGMGPMEGLSGDHGLDVEVIMEEDDGEDDDEGESNSDDDSADSGSDLEDDDARVEIIDEAGNVQELGEEDMEDWESDDQDDEGEEEDYEGQAADEEEQELHEMNAMDMASGPLGHLVRALGGEDAEDMIEQMEQQMEADGIDPGDDEDRIAGEYIEEDDNDVDDEDDDDDVDEDDMLFDGNYPLDGPGRVPFGWEGEVEPAMGGLRRHPRPGGFPPFPFFPGGRDPLGGELPEYSRPPILASPAMRLEANITRLTLQLRELTREISANAISVHSYGRSHRPGAPARSGNDGINPLLQRNHSAPIRDIGSGGRHTLGSFIQGIGGPNEILDIGISGRPFGEAERALFEEAMRSLPIIPGTIARNGQALQFHITTGPGHELPRDIQAMFGMRAGPRYDGRHATDPGNSGFFTPLSTKHRWEEEAKLLFGSTVVEKAADLYNAIQAVLVPPAIEADKAIKSAEAEEKRKLEEETKKKAEEERIVREAKEAEEKAEREKKEAEERETAERAAAEALAARGPESEQEADPVQEEAAEAMEGIETENSETAPDGEGTQAEETPAADRPRVTTVIRGNPYDITDLGIDPEFLAELPEEIREEVIMSAVSERRSAAAATGTQPSDIEQEFLDALPADIREEIMAQERQDRRRREREERNRQATAANGGAPSSGEMDAASILATLPPGLRQQVLMEQDEGILALLPADIADQARAAQRDHPAHQGRVPGGFARRAAPPVAGQDANAERVTKRPLVQILDKAGIATLLRLMFIYQQGSLKNTLNTVLQNISNNRQNRNEVVGTLLHILQDGSFDMSAVERSFAQLSLRAKQLSVKEKDPKTPTPLKRTLTGPSTTSSITPTNFEASPLMVVQQCLTSLVFLTGANPHIPASFLTEHEPTGGLKRSLSRKGKGKENKASRYPLNSLLTLLDRELIMESSSVMEDLSSLLNMITTPLQALQRRQKEAAEEAKKEETAEAAPTAADTAGSVTTPETATSNEQPSQAQPDAEVPGSHAQADLTLIQPSNQGAQPSMSTETPTAQSQTTPKDATKEPEKKPQRQMVPPVVPDHNLQLVINIFVARECSSKTFRETLSTIKNLSAIPDAKAVFGRELISKAQGLGEIILVDLQDLLPQIEKATTGTEIQGVALAKFSPGGSDQNKLLRVLTALDHLFDPKRDRKDAPEADSEGESSQLSEKQDLLSTLYENSTFGPMWEKLSECLRAIRQREHMLNVATILLPLIEALMVVCKNTTLKEKSSQVSKEMLLTSPPPESRMESLFFTFTEEHRKILNDLVRHTPKLMSGTFSLLVKNPKVLEFDNKRNYFTRSIHAKAPNGRQSHPPLQLSVRRDQVFHDSFKSLYFQTGDQMKYGKLSIRFHGEEGVDAGGVTREWFQVLSRQMFDPGYALFIPVSSDRTTFHPNQLSSINEEHLMFFKFIGRIIGKALYEGRVLDCHFSRAVYKRILGKPVSVKDMESLDPEYYKSLVWMLENDITDIITETFSVDNDKFGVVETIDFIEMAATFLSRRRTSMKQLDEFLKGFHDIIPAELIAIFNEQELELLISGLPEIEVDDWKSNTEYHNYSASSPQIQWFWRAVRSYDKEERAKLLQFVTGTSKVPLNGFRELEGMNGFSRFNIHRDYGSKERLPSSHTCFNQLDLPEYESYEALRSHVLTAITAGSEYFGFA</sequence>
<feature type="region of interest" description="Disordered" evidence="10">
    <location>
        <begin position="369"/>
        <end position="434"/>
    </location>
</feature>
<dbReference type="CDD" id="cd00078">
    <property type="entry name" value="HECTc"/>
    <property type="match status" value="1"/>
</dbReference>
<evidence type="ECO:0000256" key="9">
    <source>
        <dbReference type="PROSITE-ProRule" id="PRU00104"/>
    </source>
</evidence>
<evidence type="ECO:0000256" key="7">
    <source>
        <dbReference type="ARBA" id="ARBA00023242"/>
    </source>
</evidence>
<comment type="caution">
    <text evidence="12">The sequence shown here is derived from an EMBL/GenBank/DDBJ whole genome shotgun (WGS) entry which is preliminary data.</text>
</comment>
<evidence type="ECO:0000313" key="13">
    <source>
        <dbReference type="Proteomes" id="UP000315522"/>
    </source>
</evidence>
<feature type="compositionally biased region" description="Basic and acidic residues" evidence="10">
    <location>
        <begin position="1740"/>
        <end position="1754"/>
    </location>
</feature>
<feature type="region of interest" description="Disordered" evidence="10">
    <location>
        <begin position="3088"/>
        <end position="3128"/>
    </location>
</feature>
<feature type="compositionally biased region" description="Acidic residues" evidence="10">
    <location>
        <begin position="2093"/>
        <end position="2126"/>
    </location>
</feature>
<feature type="compositionally biased region" description="Acidic residues" evidence="10">
    <location>
        <begin position="2140"/>
        <end position="2173"/>
    </location>
</feature>
<dbReference type="EC" id="2.3.2.26" evidence="4"/>
<dbReference type="Pfam" id="PF00632">
    <property type="entry name" value="HECT"/>
    <property type="match status" value="1"/>
</dbReference>
<proteinExistence type="inferred from homology"/>
<feature type="compositionally biased region" description="Polar residues" evidence="10">
    <location>
        <begin position="3050"/>
        <end position="3068"/>
    </location>
</feature>
<feature type="compositionally biased region" description="Acidic residues" evidence="10">
    <location>
        <begin position="2593"/>
        <end position="2615"/>
    </location>
</feature>
<feature type="compositionally biased region" description="Acidic residues" evidence="10">
    <location>
        <begin position="2034"/>
        <end position="2074"/>
    </location>
</feature>
<feature type="compositionally biased region" description="Polar residues" evidence="10">
    <location>
        <begin position="3088"/>
        <end position="3110"/>
    </location>
</feature>
<feature type="compositionally biased region" description="Basic and acidic residues" evidence="10">
    <location>
        <begin position="2712"/>
        <end position="2726"/>
    </location>
</feature>
<feature type="region of interest" description="Disordered" evidence="10">
    <location>
        <begin position="1709"/>
        <end position="1754"/>
    </location>
</feature>
<dbReference type="GO" id="GO:0061630">
    <property type="term" value="F:ubiquitin protein ligase activity"/>
    <property type="evidence" value="ECO:0007669"/>
    <property type="project" value="UniProtKB-EC"/>
</dbReference>
<evidence type="ECO:0000313" key="12">
    <source>
        <dbReference type="EMBL" id="TVY92941.1"/>
    </source>
</evidence>
<gene>
    <name evidence="12" type="primary">B11B22.010</name>
    <name evidence="12" type="ORF">LAWI1_G004337</name>
</gene>
<evidence type="ECO:0000256" key="10">
    <source>
        <dbReference type="SAM" id="MobiDB-lite"/>
    </source>
</evidence>
<feature type="compositionally biased region" description="Polar residues" evidence="10">
    <location>
        <begin position="1203"/>
        <end position="1212"/>
    </location>
</feature>
<feature type="compositionally biased region" description="Basic and acidic residues" evidence="10">
    <location>
        <begin position="2558"/>
        <end position="2582"/>
    </location>
</feature>
<dbReference type="Proteomes" id="UP000315522">
    <property type="component" value="Unassembled WGS sequence"/>
</dbReference>
<dbReference type="Gene3D" id="3.30.2410.10">
    <property type="entry name" value="Hect, E3 ligase catalytic domain"/>
    <property type="match status" value="1"/>
</dbReference>
<dbReference type="GO" id="GO:0005634">
    <property type="term" value="C:nucleus"/>
    <property type="evidence" value="ECO:0007669"/>
    <property type="project" value="UniProtKB-SubCell"/>
</dbReference>
<evidence type="ECO:0000256" key="1">
    <source>
        <dbReference type="ARBA" id="ARBA00000885"/>
    </source>
</evidence>
<dbReference type="InterPro" id="IPR010309">
    <property type="entry name" value="E3_Ub_ligase_DUF908"/>
</dbReference>
<keyword evidence="13" id="KW-1185">Reference proteome</keyword>
<dbReference type="SUPFAM" id="SSF56204">
    <property type="entry name" value="Hect, E3 ligase catalytic domain"/>
    <property type="match status" value="1"/>
</dbReference>
<dbReference type="Pfam" id="PF14377">
    <property type="entry name" value="UBM"/>
    <property type="match status" value="3"/>
</dbReference>
<feature type="region of interest" description="Disordered" evidence="10">
    <location>
        <begin position="1262"/>
        <end position="1283"/>
    </location>
</feature>
<dbReference type="InterPro" id="IPR035983">
    <property type="entry name" value="Hect_E3_ubiquitin_ligase"/>
</dbReference>
<feature type="region of interest" description="Disordered" evidence="10">
    <location>
        <begin position="811"/>
        <end position="870"/>
    </location>
</feature>
<evidence type="ECO:0000256" key="6">
    <source>
        <dbReference type="ARBA" id="ARBA00022786"/>
    </source>
</evidence>
<dbReference type="GO" id="GO:0000209">
    <property type="term" value="P:protein polyubiquitination"/>
    <property type="evidence" value="ECO:0007669"/>
    <property type="project" value="TreeGrafter"/>
</dbReference>
<feature type="domain" description="HECT" evidence="11">
    <location>
        <begin position="3425"/>
        <end position="3745"/>
    </location>
</feature>
<keyword evidence="6 9" id="KW-0833">Ubl conjugation pathway</keyword>
<feature type="region of interest" description="Disordered" evidence="10">
    <location>
        <begin position="2349"/>
        <end position="2384"/>
    </location>
</feature>
<dbReference type="UniPathway" id="UPA00143"/>
<feature type="region of interest" description="Disordered" evidence="10">
    <location>
        <begin position="3023"/>
        <end position="3076"/>
    </location>
</feature>
<dbReference type="Gene3D" id="3.30.2160.10">
    <property type="entry name" value="Hect, E3 ligase catalytic domain"/>
    <property type="match status" value="1"/>
</dbReference>
<comment type="similarity">
    <text evidence="8">Belongs to the UPL family. TOM1/PTR1 subfamily.</text>
</comment>
<feature type="compositionally biased region" description="Polar residues" evidence="10">
    <location>
        <begin position="377"/>
        <end position="388"/>
    </location>
</feature>
<comment type="pathway">
    <text evidence="3">Protein modification; protein ubiquitination.</text>
</comment>
<dbReference type="PANTHER" id="PTHR11254:SF67">
    <property type="entry name" value="E3 UBIQUITIN-PROTEIN LIGASE HUWE1"/>
    <property type="match status" value="1"/>
</dbReference>
<dbReference type="GO" id="GO:0006511">
    <property type="term" value="P:ubiquitin-dependent protein catabolic process"/>
    <property type="evidence" value="ECO:0007669"/>
    <property type="project" value="TreeGrafter"/>
</dbReference>
<evidence type="ECO:0000256" key="2">
    <source>
        <dbReference type="ARBA" id="ARBA00004123"/>
    </source>
</evidence>
<reference evidence="12 13" key="1">
    <citation type="submission" date="2018-05" db="EMBL/GenBank/DDBJ databases">
        <title>Genome sequencing and assembly of the regulated plant pathogen Lachnellula willkommii and related sister species for the development of diagnostic species identification markers.</title>
        <authorList>
            <person name="Giroux E."/>
            <person name="Bilodeau G."/>
        </authorList>
    </citation>
    <scope>NUCLEOTIDE SEQUENCE [LARGE SCALE GENOMIC DNA]</scope>
    <source>
        <strain evidence="12 13">CBS 172.35</strain>
    </source>
</reference>
<comment type="subcellular location">
    <subcellularLocation>
        <location evidence="2">Nucleus</location>
    </subcellularLocation>
</comment>
<feature type="region of interest" description="Disordered" evidence="10">
    <location>
        <begin position="1988"/>
        <end position="2177"/>
    </location>
</feature>
<organism evidence="12 13">
    <name type="scientific">Lachnellula willkommii</name>
    <dbReference type="NCBI Taxonomy" id="215461"/>
    <lineage>
        <taxon>Eukaryota</taxon>
        <taxon>Fungi</taxon>
        <taxon>Dikarya</taxon>
        <taxon>Ascomycota</taxon>
        <taxon>Pezizomycotina</taxon>
        <taxon>Leotiomycetes</taxon>
        <taxon>Helotiales</taxon>
        <taxon>Lachnaceae</taxon>
        <taxon>Lachnellula</taxon>
    </lineage>
</organism>
<dbReference type="GO" id="GO:0005737">
    <property type="term" value="C:cytoplasm"/>
    <property type="evidence" value="ECO:0007669"/>
    <property type="project" value="TreeGrafter"/>
</dbReference>
<accession>A0A559MIZ5</accession>
<evidence type="ECO:0000256" key="3">
    <source>
        <dbReference type="ARBA" id="ARBA00004906"/>
    </source>
</evidence>
<feature type="compositionally biased region" description="Acidic residues" evidence="10">
    <location>
        <begin position="391"/>
        <end position="407"/>
    </location>
</feature>
<dbReference type="SMART" id="SM00119">
    <property type="entry name" value="HECTc"/>
    <property type="match status" value="1"/>
</dbReference>
<evidence type="ECO:0000256" key="4">
    <source>
        <dbReference type="ARBA" id="ARBA00012485"/>
    </source>
</evidence>
<protein>
    <recommendedName>
        <fullName evidence="4">HECT-type E3 ubiquitin transferase</fullName>
        <ecNumber evidence="4">2.3.2.26</ecNumber>
    </recommendedName>
</protein>
<feature type="region of interest" description="Disordered" evidence="10">
    <location>
        <begin position="2558"/>
        <end position="2639"/>
    </location>
</feature>
<dbReference type="FunFam" id="3.90.1750.10:FF:000003">
    <property type="entry name" value="E3 ubiquitin-protein ligase UPL1"/>
    <property type="match status" value="1"/>
</dbReference>
<evidence type="ECO:0000259" key="11">
    <source>
        <dbReference type="PROSITE" id="PS50237"/>
    </source>
</evidence>
<keyword evidence="5" id="KW-0808">Transferase</keyword>
<dbReference type="InterPro" id="IPR000569">
    <property type="entry name" value="HECT_dom"/>
</dbReference>
<dbReference type="FunFam" id="3.30.2410.10:FF:000004">
    <property type="entry name" value="E3 ubiquitin-protein ligase HUWE1, variant"/>
    <property type="match status" value="1"/>
</dbReference>
<comment type="catalytic activity">
    <reaction evidence="1">
        <text>S-ubiquitinyl-[E2 ubiquitin-conjugating enzyme]-L-cysteine + [acceptor protein]-L-lysine = [E2 ubiquitin-conjugating enzyme]-L-cysteine + N(6)-ubiquitinyl-[acceptor protein]-L-lysine.</text>
        <dbReference type="EC" id="2.3.2.26"/>
    </reaction>
</comment>
<name>A0A559MIZ5_9HELO</name>
<feature type="compositionally biased region" description="Low complexity" evidence="10">
    <location>
        <begin position="2907"/>
        <end position="2924"/>
    </location>
</feature>
<dbReference type="InterPro" id="IPR050409">
    <property type="entry name" value="E3_ubiq-protein_ligase"/>
</dbReference>
<evidence type="ECO:0000256" key="5">
    <source>
        <dbReference type="ARBA" id="ARBA00022679"/>
    </source>
</evidence>
<feature type="region of interest" description="Disordered" evidence="10">
    <location>
        <begin position="2897"/>
        <end position="2924"/>
    </location>
</feature>
<dbReference type="Pfam" id="PF06025">
    <property type="entry name" value="DUF913"/>
    <property type="match status" value="1"/>
</dbReference>
<feature type="region of interest" description="Disordered" evidence="10">
    <location>
        <begin position="3238"/>
        <end position="3260"/>
    </location>
</feature>
<dbReference type="PROSITE" id="PS50237">
    <property type="entry name" value="HECT"/>
    <property type="match status" value="1"/>
</dbReference>
<feature type="compositionally biased region" description="Low complexity" evidence="10">
    <location>
        <begin position="3040"/>
        <end position="3049"/>
    </location>
</feature>
<feature type="compositionally biased region" description="Polar residues" evidence="10">
    <location>
        <begin position="1262"/>
        <end position="1273"/>
    </location>
</feature>